<dbReference type="PANTHER" id="PTHR33164:SF43">
    <property type="entry name" value="HTH-TYPE TRANSCRIPTIONAL REPRESSOR YETL"/>
    <property type="match status" value="1"/>
</dbReference>
<name>A0A378MC28_LISGR</name>
<dbReference type="InterPro" id="IPR036388">
    <property type="entry name" value="WH-like_DNA-bd_sf"/>
</dbReference>
<feature type="domain" description="HTH marR-type" evidence="2">
    <location>
        <begin position="4"/>
        <end position="141"/>
    </location>
</feature>
<dbReference type="AlphaFoldDB" id="A0A378MC28"/>
<dbReference type="Gene3D" id="1.10.10.10">
    <property type="entry name" value="Winged helix-like DNA-binding domain superfamily/Winged helix DNA-binding domain"/>
    <property type="match status" value="1"/>
</dbReference>
<dbReference type="RefSeq" id="WP_003756154.1">
    <property type="nucleotide sequence ID" value="NZ_CABKNG010000001.1"/>
</dbReference>
<dbReference type="Proteomes" id="UP000254879">
    <property type="component" value="Unassembled WGS sequence"/>
</dbReference>
<dbReference type="GO" id="GO:0003677">
    <property type="term" value="F:DNA binding"/>
    <property type="evidence" value="ECO:0007669"/>
    <property type="project" value="UniProtKB-KW"/>
</dbReference>
<dbReference type="PRINTS" id="PR00598">
    <property type="entry name" value="HTHMARR"/>
</dbReference>
<evidence type="ECO:0000313" key="3">
    <source>
        <dbReference type="EMBL" id="STY43066.1"/>
    </source>
</evidence>
<dbReference type="PANTHER" id="PTHR33164">
    <property type="entry name" value="TRANSCRIPTIONAL REGULATOR, MARR FAMILY"/>
    <property type="match status" value="1"/>
</dbReference>
<dbReference type="SUPFAM" id="SSF46785">
    <property type="entry name" value="Winged helix' DNA-binding domain"/>
    <property type="match status" value="1"/>
</dbReference>
<dbReference type="InterPro" id="IPR039422">
    <property type="entry name" value="MarR/SlyA-like"/>
</dbReference>
<evidence type="ECO:0000259" key="2">
    <source>
        <dbReference type="PROSITE" id="PS50995"/>
    </source>
</evidence>
<accession>A0A378MC28</accession>
<keyword evidence="1" id="KW-0238">DNA-binding</keyword>
<dbReference type="PROSITE" id="PS50995">
    <property type="entry name" value="HTH_MARR_2"/>
    <property type="match status" value="1"/>
</dbReference>
<organism evidence="3 4">
    <name type="scientific">Listeria grayi</name>
    <name type="common">Listeria murrayi</name>
    <dbReference type="NCBI Taxonomy" id="1641"/>
    <lineage>
        <taxon>Bacteria</taxon>
        <taxon>Bacillati</taxon>
        <taxon>Bacillota</taxon>
        <taxon>Bacilli</taxon>
        <taxon>Bacillales</taxon>
        <taxon>Listeriaceae</taxon>
        <taxon>Listeria</taxon>
    </lineage>
</organism>
<evidence type="ECO:0000313" key="4">
    <source>
        <dbReference type="Proteomes" id="UP000254879"/>
    </source>
</evidence>
<dbReference type="InterPro" id="IPR036390">
    <property type="entry name" value="WH_DNA-bd_sf"/>
</dbReference>
<protein>
    <submittedName>
        <fullName evidence="3">Transcriptional regulator SlyA</fullName>
    </submittedName>
</protein>
<reference evidence="3 4" key="1">
    <citation type="submission" date="2018-06" db="EMBL/GenBank/DDBJ databases">
        <authorList>
            <consortium name="Pathogen Informatics"/>
            <person name="Doyle S."/>
        </authorList>
    </citation>
    <scope>NUCLEOTIDE SEQUENCE [LARGE SCALE GENOMIC DNA]</scope>
    <source>
        <strain evidence="4">NCTC 10815</strain>
    </source>
</reference>
<dbReference type="Pfam" id="PF12802">
    <property type="entry name" value="MarR_2"/>
    <property type="match status" value="1"/>
</dbReference>
<dbReference type="InterPro" id="IPR000835">
    <property type="entry name" value="HTH_MarR-typ"/>
</dbReference>
<proteinExistence type="predicted"/>
<dbReference type="EMBL" id="UGPG01000001">
    <property type="protein sequence ID" value="STY43066.1"/>
    <property type="molecule type" value="Genomic_DNA"/>
</dbReference>
<dbReference type="SMART" id="SM00347">
    <property type="entry name" value="HTH_MARR"/>
    <property type="match status" value="1"/>
</dbReference>
<dbReference type="GO" id="GO:0006950">
    <property type="term" value="P:response to stress"/>
    <property type="evidence" value="ECO:0007669"/>
    <property type="project" value="TreeGrafter"/>
</dbReference>
<dbReference type="GO" id="GO:0003700">
    <property type="term" value="F:DNA-binding transcription factor activity"/>
    <property type="evidence" value="ECO:0007669"/>
    <property type="project" value="InterPro"/>
</dbReference>
<sequence>MNSPGELIPIIRNVSRLAKIEFAKVLAEKNLTLPQFIILKEIKANQTTYPDGISPAVLSEKTNVLRSTITGILDRLEKSDLIIRKDNPHDRRAQLIRTTSKYEELFQEVTKQMDELTEQLVSPLDETQLENLIHSVKLIEQSLIDKHCAQTEEK</sequence>
<gene>
    <name evidence="3" type="ORF">NCTC10815_00348</name>
</gene>
<evidence type="ECO:0000256" key="1">
    <source>
        <dbReference type="ARBA" id="ARBA00023125"/>
    </source>
</evidence>